<gene>
    <name evidence="4" type="primary">8230439</name>
    <name evidence="3" type="ORF">Phum_PHUM433340</name>
</gene>
<feature type="transmembrane region" description="Helical" evidence="2">
    <location>
        <begin position="582"/>
        <end position="602"/>
    </location>
</feature>
<reference evidence="3" key="2">
    <citation type="submission" date="2007-04" db="EMBL/GenBank/DDBJ databases">
        <title>The genome of the human body louse.</title>
        <authorList>
            <consortium name="The Human Body Louse Genome Consortium"/>
            <person name="Kirkness E."/>
            <person name="Walenz B."/>
            <person name="Hass B."/>
            <person name="Bruggner R."/>
            <person name="Strausberg R."/>
        </authorList>
    </citation>
    <scope>NUCLEOTIDE SEQUENCE</scope>
    <source>
        <strain evidence="3">USDA</strain>
    </source>
</reference>
<keyword evidence="2" id="KW-0472">Membrane</keyword>
<dbReference type="SUPFAM" id="SSF103473">
    <property type="entry name" value="MFS general substrate transporter"/>
    <property type="match status" value="1"/>
</dbReference>
<dbReference type="VEuPathDB" id="VectorBase:PHUM433340"/>
<organism>
    <name type="scientific">Pediculus humanus subsp. corporis</name>
    <name type="common">Body louse</name>
    <dbReference type="NCBI Taxonomy" id="121224"/>
    <lineage>
        <taxon>Eukaryota</taxon>
        <taxon>Metazoa</taxon>
        <taxon>Ecdysozoa</taxon>
        <taxon>Arthropoda</taxon>
        <taxon>Hexapoda</taxon>
        <taxon>Insecta</taxon>
        <taxon>Pterygota</taxon>
        <taxon>Neoptera</taxon>
        <taxon>Paraneoptera</taxon>
        <taxon>Psocodea</taxon>
        <taxon>Troctomorpha</taxon>
        <taxon>Phthiraptera</taxon>
        <taxon>Anoplura</taxon>
        <taxon>Pediculidae</taxon>
        <taxon>Pediculus</taxon>
    </lineage>
</organism>
<dbReference type="CTD" id="8230439"/>
<feature type="transmembrane region" description="Helical" evidence="2">
    <location>
        <begin position="614"/>
        <end position="637"/>
    </location>
</feature>
<dbReference type="GO" id="GO:0008028">
    <property type="term" value="F:monocarboxylic acid transmembrane transporter activity"/>
    <property type="evidence" value="ECO:0007669"/>
    <property type="project" value="TreeGrafter"/>
</dbReference>
<feature type="region of interest" description="Disordered" evidence="1">
    <location>
        <begin position="219"/>
        <end position="246"/>
    </location>
</feature>
<accession>E0VTI5</accession>
<dbReference type="EMBL" id="DS235767">
    <property type="protein sequence ID" value="EEB16712.1"/>
    <property type="molecule type" value="Genomic_DNA"/>
</dbReference>
<proteinExistence type="predicted"/>
<dbReference type="Pfam" id="PF07690">
    <property type="entry name" value="MFS_1"/>
    <property type="match status" value="2"/>
</dbReference>
<evidence type="ECO:0008006" key="6">
    <source>
        <dbReference type="Google" id="ProtNLM"/>
    </source>
</evidence>
<dbReference type="Gene3D" id="1.20.1250.20">
    <property type="entry name" value="MFS general substrate transporter like domains"/>
    <property type="match status" value="2"/>
</dbReference>
<feature type="transmembrane region" description="Helical" evidence="2">
    <location>
        <begin position="115"/>
        <end position="141"/>
    </location>
</feature>
<keyword evidence="2" id="KW-0812">Transmembrane</keyword>
<feature type="transmembrane region" description="Helical" evidence="2">
    <location>
        <begin position="58"/>
        <end position="78"/>
    </location>
</feature>
<reference evidence="4" key="3">
    <citation type="submission" date="2021-02" db="UniProtKB">
        <authorList>
            <consortium name="EnsemblMetazoa"/>
        </authorList>
    </citation>
    <scope>IDENTIFICATION</scope>
    <source>
        <strain evidence="4">USDA</strain>
    </source>
</reference>
<name>E0VTI5_PEDHC</name>
<feature type="transmembrane region" description="Helical" evidence="2">
    <location>
        <begin position="553"/>
        <end position="570"/>
    </location>
</feature>
<dbReference type="PANTHER" id="PTHR11360">
    <property type="entry name" value="MONOCARBOXYLATE TRANSPORTER"/>
    <property type="match status" value="1"/>
</dbReference>
<feature type="transmembrane region" description="Helical" evidence="2">
    <location>
        <begin position="148"/>
        <end position="170"/>
    </location>
</feature>
<dbReference type="HOGENOM" id="CLU_001265_59_2_1"/>
<dbReference type="AlphaFoldDB" id="E0VTI5"/>
<dbReference type="InParanoid" id="E0VTI5"/>
<dbReference type="OrthoDB" id="5667at2759"/>
<dbReference type="InterPro" id="IPR050327">
    <property type="entry name" value="Proton-linked_MCT"/>
</dbReference>
<keyword evidence="2" id="KW-1133">Transmembrane helix</keyword>
<evidence type="ECO:0000256" key="1">
    <source>
        <dbReference type="SAM" id="MobiDB-lite"/>
    </source>
</evidence>
<sequence length="681" mass="76545">MTKENSEKKKEKLVPPDGGWGWIVVLGVGLVNFSTRSLEPSFGLLFGSLLQELSIATTGAGIIFSTYEAIVNFSGIFVGPLIKSYSYRKIAFLGSILTSLGLISTFPAYSMAHILITYSIVVGLGVGFSSSATFVSINYYFKEKRGQAVGIAMTGTGLGLLLMPQAIRYLTEEYDFAGSILIIGAFALNACVGSAVLQPYKWHLKKIEDDEEAEEILNNEEGKKIPLSRQNSETKSQSGFSTYPPQITIENTIEEEEQDDFEHGDDDDDTNNKYVSNAQISVLSVESQETKPTDDNKIPTRRVSEFRPRFYLPKPYRKFSLTDKESNRDSLLEEQSSYFIQKPLNKSSTEVKFDRYFDENIGGVGGRSHHRRHWYESPGMRYNTSSVSMNKSNQDFNNHLQIPSNGTTTMMRKRKISTISNLSSLDYSGSYLYLHAIENELKDEGVYFDKTKETDQESVGKNKNEKKTTFWQKFSAFMDFDLLKDPIYLNLLFGVSIFYVAESNFKMIVPFFLADLGHTKSEMAFCLSMMAASDIAARLILPPICDKLKISRRTSFLIAAICCGLSRSALAETHEWIKLETILIISGFFRGATLINFMLVIPEYCDNKLNKLPAALGIHMVAKGIFLITIGPLIGLVRDLTNSYPLCIHVQNVLILLCAIAWIIEYMIISRKHKDLEQNVT</sequence>
<dbReference type="EMBL" id="AAZO01005296">
    <property type="status" value="NOT_ANNOTATED_CDS"/>
    <property type="molecule type" value="Genomic_DNA"/>
</dbReference>
<feature type="transmembrane region" description="Helical" evidence="2">
    <location>
        <begin position="20"/>
        <end position="38"/>
    </location>
</feature>
<reference evidence="3" key="1">
    <citation type="submission" date="2007-04" db="EMBL/GenBank/DDBJ databases">
        <title>Annotation of Pediculus humanus corporis strain USDA.</title>
        <authorList>
            <person name="Kirkness E."/>
            <person name="Hannick L."/>
            <person name="Hass B."/>
            <person name="Bruggner R."/>
            <person name="Lawson D."/>
            <person name="Bidwell S."/>
            <person name="Joardar V."/>
            <person name="Caler E."/>
            <person name="Walenz B."/>
            <person name="Inman J."/>
            <person name="Schobel S."/>
            <person name="Galinsky K."/>
            <person name="Amedeo P."/>
            <person name="Strausberg R."/>
        </authorList>
    </citation>
    <scope>NUCLEOTIDE SEQUENCE</scope>
    <source>
        <strain evidence="3">USDA</strain>
    </source>
</reference>
<feature type="transmembrane region" description="Helical" evidence="2">
    <location>
        <begin position="90"/>
        <end position="109"/>
    </location>
</feature>
<dbReference type="RefSeq" id="XP_002429450.1">
    <property type="nucleotide sequence ID" value="XM_002429405.1"/>
</dbReference>
<dbReference type="OMA" id="STMDVCM"/>
<feature type="transmembrane region" description="Helical" evidence="2">
    <location>
        <begin position="521"/>
        <end position="541"/>
    </location>
</feature>
<evidence type="ECO:0000313" key="3">
    <source>
        <dbReference type="EMBL" id="EEB16712.1"/>
    </source>
</evidence>
<dbReference type="EnsemblMetazoa" id="PHUM433340-RA">
    <property type="protein sequence ID" value="PHUM433340-PA"/>
    <property type="gene ID" value="PHUM433340"/>
</dbReference>
<dbReference type="eggNOG" id="KOG2504">
    <property type="taxonomic scope" value="Eukaryota"/>
</dbReference>
<evidence type="ECO:0000313" key="5">
    <source>
        <dbReference type="Proteomes" id="UP000009046"/>
    </source>
</evidence>
<feature type="compositionally biased region" description="Polar residues" evidence="1">
    <location>
        <begin position="228"/>
        <end position="245"/>
    </location>
</feature>
<dbReference type="Proteomes" id="UP000009046">
    <property type="component" value="Unassembled WGS sequence"/>
</dbReference>
<dbReference type="InterPro" id="IPR036259">
    <property type="entry name" value="MFS_trans_sf"/>
</dbReference>
<evidence type="ECO:0000256" key="2">
    <source>
        <dbReference type="SAM" id="Phobius"/>
    </source>
</evidence>
<protein>
    <recommendedName>
        <fullName evidence="6">Monocarboxylate transporter</fullName>
    </recommendedName>
</protein>
<dbReference type="PANTHER" id="PTHR11360:SF163">
    <property type="entry name" value="MONOCARBOXYLATE TRANSPORTER 9-LIKE PROTEIN"/>
    <property type="match status" value="1"/>
</dbReference>
<feature type="transmembrane region" description="Helical" evidence="2">
    <location>
        <begin position="643"/>
        <end position="664"/>
    </location>
</feature>
<evidence type="ECO:0000313" key="4">
    <source>
        <dbReference type="EnsemblMetazoa" id="PHUM433340-PA"/>
    </source>
</evidence>
<keyword evidence="5" id="KW-1185">Reference proteome</keyword>
<feature type="transmembrane region" description="Helical" evidence="2">
    <location>
        <begin position="176"/>
        <end position="197"/>
    </location>
</feature>
<dbReference type="KEGG" id="phu:Phum_PHUM433340"/>
<dbReference type="InterPro" id="IPR011701">
    <property type="entry name" value="MFS"/>
</dbReference>
<feature type="transmembrane region" description="Helical" evidence="2">
    <location>
        <begin position="482"/>
        <end position="501"/>
    </location>
</feature>
<dbReference type="GeneID" id="8230439"/>